<dbReference type="PANTHER" id="PTHR39176">
    <property type="entry name" value="PERIPLASMIC PROTEIN-RELATED"/>
    <property type="match status" value="1"/>
</dbReference>
<keyword evidence="1" id="KW-0732">Signal</keyword>
<dbReference type="PANTHER" id="PTHR39176:SF1">
    <property type="entry name" value="PERIPLASMIC PROTEIN"/>
    <property type="match status" value="1"/>
</dbReference>
<reference evidence="3 4" key="1">
    <citation type="submission" date="2023-02" db="EMBL/GenBank/DDBJ databases">
        <title>Genome Sequence of L. cardiaca H63T.</title>
        <authorList>
            <person name="Lopez A.E."/>
            <person name="Cianciotto N.P."/>
        </authorList>
    </citation>
    <scope>NUCLEOTIDE SEQUENCE [LARGE SCALE GENOMIC DNA]</scope>
    <source>
        <strain evidence="3 4">H63</strain>
    </source>
</reference>
<feature type="signal peptide" evidence="1">
    <location>
        <begin position="1"/>
        <end position="22"/>
    </location>
</feature>
<accession>A0ABY8ASA0</accession>
<protein>
    <submittedName>
        <fullName evidence="3">Lysozyme inhibitor LprI family protein</fullName>
    </submittedName>
</protein>
<evidence type="ECO:0000313" key="4">
    <source>
        <dbReference type="Proteomes" id="UP001222087"/>
    </source>
</evidence>
<feature type="chain" id="PRO_5046919941" evidence="1">
    <location>
        <begin position="23"/>
        <end position="132"/>
    </location>
</feature>
<evidence type="ECO:0000313" key="3">
    <source>
        <dbReference type="EMBL" id="WED42370.1"/>
    </source>
</evidence>
<evidence type="ECO:0000256" key="1">
    <source>
        <dbReference type="SAM" id="SignalP"/>
    </source>
</evidence>
<feature type="domain" description="Lysozyme inhibitor LprI-like N-terminal" evidence="2">
    <location>
        <begin position="31"/>
        <end position="122"/>
    </location>
</feature>
<dbReference type="Gene3D" id="1.20.1270.180">
    <property type="match status" value="1"/>
</dbReference>
<organism evidence="3 4">
    <name type="scientific">Legionella cardiaca</name>
    <dbReference type="NCBI Taxonomy" id="1071983"/>
    <lineage>
        <taxon>Bacteria</taxon>
        <taxon>Pseudomonadati</taxon>
        <taxon>Pseudomonadota</taxon>
        <taxon>Gammaproteobacteria</taxon>
        <taxon>Legionellales</taxon>
        <taxon>Legionellaceae</taxon>
        <taxon>Legionella</taxon>
    </lineage>
</organism>
<gene>
    <name evidence="3" type="ORF">PXX05_10620</name>
</gene>
<dbReference type="Proteomes" id="UP001222087">
    <property type="component" value="Chromosome"/>
</dbReference>
<evidence type="ECO:0000259" key="2">
    <source>
        <dbReference type="Pfam" id="PF07007"/>
    </source>
</evidence>
<dbReference type="RefSeq" id="WP_275088193.1">
    <property type="nucleotide sequence ID" value="NZ_CP119078.1"/>
</dbReference>
<dbReference type="Pfam" id="PF07007">
    <property type="entry name" value="LprI"/>
    <property type="match status" value="1"/>
</dbReference>
<keyword evidence="4" id="KW-1185">Reference proteome</keyword>
<dbReference type="EMBL" id="CP119078">
    <property type="protein sequence ID" value="WED42370.1"/>
    <property type="molecule type" value="Genomic_DNA"/>
</dbReference>
<name>A0ABY8ASA0_9GAMM</name>
<sequence length="132" mass="15240">MNKKIKSILIPFALFFSYPAFSLTPAEIKACYDKAMTTLAIHECANQEYSYYDKILNDTYKSLLSYLSPEGKTALVTSQKAWLDYRTKECKLMGLQHEGGSMQAIDEIDCYNTFNKKRIQDLKNYINSYSNQ</sequence>
<proteinExistence type="predicted"/>
<dbReference type="InterPro" id="IPR009739">
    <property type="entry name" value="LprI-like_N"/>
</dbReference>